<protein>
    <submittedName>
        <fullName evidence="1">Uncharacterized protein</fullName>
    </submittedName>
</protein>
<keyword evidence="2" id="KW-1185">Reference proteome</keyword>
<dbReference type="EMBL" id="LR824548">
    <property type="protein sequence ID" value="CAH1638158.1"/>
    <property type="molecule type" value="Genomic_DNA"/>
</dbReference>
<accession>A0A9P0I1T6</accession>
<organism evidence="1 2">
    <name type="scientific">Spodoptera littoralis</name>
    <name type="common">Egyptian cotton leafworm</name>
    <dbReference type="NCBI Taxonomy" id="7109"/>
    <lineage>
        <taxon>Eukaryota</taxon>
        <taxon>Metazoa</taxon>
        <taxon>Ecdysozoa</taxon>
        <taxon>Arthropoda</taxon>
        <taxon>Hexapoda</taxon>
        <taxon>Insecta</taxon>
        <taxon>Pterygota</taxon>
        <taxon>Neoptera</taxon>
        <taxon>Endopterygota</taxon>
        <taxon>Lepidoptera</taxon>
        <taxon>Glossata</taxon>
        <taxon>Ditrysia</taxon>
        <taxon>Noctuoidea</taxon>
        <taxon>Noctuidae</taxon>
        <taxon>Amphipyrinae</taxon>
        <taxon>Spodoptera</taxon>
    </lineage>
</organism>
<evidence type="ECO:0000313" key="2">
    <source>
        <dbReference type="Proteomes" id="UP001153321"/>
    </source>
</evidence>
<name>A0A9P0I1T6_SPOLI</name>
<dbReference type="AlphaFoldDB" id="A0A9P0I1T6"/>
<evidence type="ECO:0000313" key="1">
    <source>
        <dbReference type="EMBL" id="CAH1638158.1"/>
    </source>
</evidence>
<proteinExistence type="predicted"/>
<gene>
    <name evidence="1" type="ORF">SPLIT_LOCUS3516</name>
</gene>
<sequence>MSIRIDWDLILGVPEALVLLSLVSVVTPGFQFRSRNASDASVSKPCALGEYTSRAQCTQSQYKLVCKDGLASYWMRGIK</sequence>
<reference evidence="1" key="1">
    <citation type="submission" date="2022-02" db="EMBL/GenBank/DDBJ databases">
        <authorList>
            <person name="King R."/>
        </authorList>
    </citation>
    <scope>NUCLEOTIDE SEQUENCE</scope>
</reference>
<dbReference type="Proteomes" id="UP001153321">
    <property type="component" value="Chromosome 17"/>
</dbReference>